<organism evidence="2 3">
    <name type="scientific">Photobacterium lipolyticum</name>
    <dbReference type="NCBI Taxonomy" id="266810"/>
    <lineage>
        <taxon>Bacteria</taxon>
        <taxon>Pseudomonadati</taxon>
        <taxon>Pseudomonadota</taxon>
        <taxon>Gammaproteobacteria</taxon>
        <taxon>Vibrionales</taxon>
        <taxon>Vibrionaceae</taxon>
        <taxon>Photobacterium</taxon>
    </lineage>
</organism>
<name>A0A2T3MY75_9GAMM</name>
<reference evidence="2 3" key="1">
    <citation type="submission" date="2018-03" db="EMBL/GenBank/DDBJ databases">
        <title>Whole genome sequencing of Histamine producing bacteria.</title>
        <authorList>
            <person name="Butler K."/>
        </authorList>
    </citation>
    <scope>NUCLEOTIDE SEQUENCE [LARGE SCALE GENOMIC DNA]</scope>
    <source>
        <strain evidence="2 3">DSM 16190</strain>
    </source>
</reference>
<dbReference type="CDD" id="cd06532">
    <property type="entry name" value="Glyco_transf_25"/>
    <property type="match status" value="1"/>
</dbReference>
<dbReference type="Pfam" id="PF01755">
    <property type="entry name" value="Glyco_transf_25"/>
    <property type="match status" value="1"/>
</dbReference>
<accession>A0A2T3MY75</accession>
<comment type="caution">
    <text evidence="2">The sequence shown here is derived from an EMBL/GenBank/DDBJ whole genome shotgun (WGS) entry which is preliminary data.</text>
</comment>
<evidence type="ECO:0000259" key="1">
    <source>
        <dbReference type="Pfam" id="PF01755"/>
    </source>
</evidence>
<feature type="domain" description="Glycosyl transferase family 25" evidence="1">
    <location>
        <begin position="2"/>
        <end position="175"/>
    </location>
</feature>
<dbReference type="RefSeq" id="WP_107283499.1">
    <property type="nucleotide sequence ID" value="NZ_PYMC01000007.1"/>
</dbReference>
<dbReference type="InterPro" id="IPR002654">
    <property type="entry name" value="Glyco_trans_25"/>
</dbReference>
<keyword evidence="3" id="KW-1185">Reference proteome</keyword>
<dbReference type="OrthoDB" id="9816113at2"/>
<dbReference type="EMBL" id="PYMC01000007">
    <property type="protein sequence ID" value="PSW04917.1"/>
    <property type="molecule type" value="Genomic_DNA"/>
</dbReference>
<dbReference type="AlphaFoldDB" id="A0A2T3MY75"/>
<proteinExistence type="predicted"/>
<protein>
    <submittedName>
        <fullName evidence="2">Glycosyltransferase</fullName>
    </submittedName>
</protein>
<dbReference type="Proteomes" id="UP000240904">
    <property type="component" value="Unassembled WGS sequence"/>
</dbReference>
<dbReference type="GO" id="GO:0016740">
    <property type="term" value="F:transferase activity"/>
    <property type="evidence" value="ECO:0007669"/>
    <property type="project" value="UniProtKB-KW"/>
</dbReference>
<evidence type="ECO:0000313" key="3">
    <source>
        <dbReference type="Proteomes" id="UP000240904"/>
    </source>
</evidence>
<gene>
    <name evidence="2" type="ORF">C9I89_11455</name>
</gene>
<evidence type="ECO:0000313" key="2">
    <source>
        <dbReference type="EMBL" id="PSW04917.1"/>
    </source>
</evidence>
<sequence>MEAFVISLADSLDRRKKVKDILDKHHIHFNFIDGVDGRKGNHPLLEKYNEKEFLFNYGRKAAPGEIGCYASHMLAWQKCVDLNQSIIVFEDDLSIKDGVLEAFSASEKVIDKYGFIRLETTNKKPQYKVATVDGMTLSNFLKVPQCATCYAISPTTAKAFLDNSQEICLPVDVFIRNVWMHKQAIYGLEPYFVSASGEESIIGKRKRSQKKSISTRIICLAYKLRNMTGNFLSQISFYLSR</sequence>
<keyword evidence="2" id="KW-0808">Transferase</keyword>